<reference evidence="5 6" key="1">
    <citation type="submission" date="2024-09" db="EMBL/GenBank/DDBJ databases">
        <authorList>
            <person name="Sun Q."/>
            <person name="Mori K."/>
        </authorList>
    </citation>
    <scope>NUCLEOTIDE SEQUENCE [LARGE SCALE GENOMIC DNA]</scope>
    <source>
        <strain evidence="5 6">CCM 7659</strain>
    </source>
</reference>
<comment type="function">
    <text evidence="1">PPIases accelerate the folding of proteins. It catalyzes the cis-trans isomerization of proline imidic peptide bonds in oligopeptides.</text>
</comment>
<comment type="caution">
    <text evidence="5">The sequence shown here is derived from an EMBL/GenBank/DDBJ whole genome shotgun (WGS) entry which is preliminary data.</text>
</comment>
<keyword evidence="6" id="KW-1185">Reference proteome</keyword>
<dbReference type="EMBL" id="JBHMDY010000013">
    <property type="protein sequence ID" value="MFB9261081.1"/>
    <property type="molecule type" value="Genomic_DNA"/>
</dbReference>
<dbReference type="GO" id="GO:0003755">
    <property type="term" value="F:peptidyl-prolyl cis-trans isomerase activity"/>
    <property type="evidence" value="ECO:0007669"/>
    <property type="project" value="UniProtKB-EC"/>
</dbReference>
<protein>
    <submittedName>
        <fullName evidence="5">Peptidylprolyl isomerase</fullName>
        <ecNumber evidence="5">5.2.1.8</ecNumber>
    </submittedName>
</protein>
<organism evidence="5 6">
    <name type="scientific">Dietzia aerolata</name>
    <dbReference type="NCBI Taxonomy" id="595984"/>
    <lineage>
        <taxon>Bacteria</taxon>
        <taxon>Bacillati</taxon>
        <taxon>Actinomycetota</taxon>
        <taxon>Actinomycetes</taxon>
        <taxon>Mycobacteriales</taxon>
        <taxon>Dietziaceae</taxon>
        <taxon>Dietzia</taxon>
    </lineage>
</organism>
<accession>A0ABV5JTF5</accession>
<dbReference type="InterPro" id="IPR029000">
    <property type="entry name" value="Cyclophilin-like_dom_sf"/>
</dbReference>
<evidence type="ECO:0000256" key="3">
    <source>
        <dbReference type="SAM" id="Phobius"/>
    </source>
</evidence>
<gene>
    <name evidence="5" type="ORF">ACFFVD_14895</name>
</gene>
<dbReference type="EC" id="5.2.1.8" evidence="5"/>
<keyword evidence="3" id="KW-0812">Transmembrane</keyword>
<feature type="transmembrane region" description="Helical" evidence="3">
    <location>
        <begin position="31"/>
        <end position="50"/>
    </location>
</feature>
<dbReference type="InterPro" id="IPR044666">
    <property type="entry name" value="Cyclophilin_A-like"/>
</dbReference>
<dbReference type="PANTHER" id="PTHR45625">
    <property type="entry name" value="PEPTIDYL-PROLYL CIS-TRANS ISOMERASE-RELATED"/>
    <property type="match status" value="1"/>
</dbReference>
<keyword evidence="5" id="KW-0413">Isomerase</keyword>
<evidence type="ECO:0000259" key="4">
    <source>
        <dbReference type="PROSITE" id="PS50072"/>
    </source>
</evidence>
<dbReference type="SUPFAM" id="SSF50891">
    <property type="entry name" value="Cyclophilin-like"/>
    <property type="match status" value="1"/>
</dbReference>
<feature type="region of interest" description="Disordered" evidence="2">
    <location>
        <begin position="273"/>
        <end position="292"/>
    </location>
</feature>
<feature type="domain" description="PPIase cyclophilin-type" evidence="4">
    <location>
        <begin position="132"/>
        <end position="298"/>
    </location>
</feature>
<evidence type="ECO:0000313" key="6">
    <source>
        <dbReference type="Proteomes" id="UP001589700"/>
    </source>
</evidence>
<evidence type="ECO:0000256" key="1">
    <source>
        <dbReference type="ARBA" id="ARBA00002388"/>
    </source>
</evidence>
<dbReference type="PANTHER" id="PTHR45625:SF3">
    <property type="entry name" value="PEPTIDYL-PROLYL CIS-TRANS ISOMERASE B-RELATED"/>
    <property type="match status" value="1"/>
</dbReference>
<dbReference type="Pfam" id="PF00160">
    <property type="entry name" value="Pro_isomerase"/>
    <property type="match status" value="1"/>
</dbReference>
<dbReference type="InterPro" id="IPR002130">
    <property type="entry name" value="Cyclophilin-type_PPIase_dom"/>
</dbReference>
<name>A0ABV5JTF5_9ACTN</name>
<feature type="region of interest" description="Disordered" evidence="2">
    <location>
        <begin position="106"/>
        <end position="135"/>
    </location>
</feature>
<evidence type="ECO:0000256" key="2">
    <source>
        <dbReference type="SAM" id="MobiDB-lite"/>
    </source>
</evidence>
<evidence type="ECO:0000313" key="5">
    <source>
        <dbReference type="EMBL" id="MFB9261081.1"/>
    </source>
</evidence>
<dbReference type="Proteomes" id="UP001589700">
    <property type="component" value="Unassembled WGS sequence"/>
</dbReference>
<dbReference type="Gene3D" id="2.40.100.10">
    <property type="entry name" value="Cyclophilin-like"/>
    <property type="match status" value="1"/>
</dbReference>
<keyword evidence="3" id="KW-0472">Membrane</keyword>
<keyword evidence="3" id="KW-1133">Transmembrane helix</keyword>
<sequence length="307" mass="33238">MSTNQERRAEARQRLREQMEAQARREKQLKIAAAAVVVVVLAGIIGVVVWNKAEEARAEEYAANWLTCEYPEDTATPEKVDPAQYEQEGPEVLAEIERFNKQVEEIADSKRDGEAPTGDQPRRGTAQVDITTNSGDIPLSLDREGAPCNVASFVNLAEQGYFDDTECHRLTVAEDGAQLSVLQCGDPTGTGLSGPGYSIIDEPPTDLAVAEDGSGMSVYPRGTVAMAKSQNPNSAGSQFFLVYEDSMLPPDYTVMGTISEAGLKVLDKITDAGVKSNDQSDPDFQQPKNPVEIEKVTVSAQEGLPEK</sequence>
<proteinExistence type="predicted"/>
<dbReference type="RefSeq" id="WP_182633065.1">
    <property type="nucleotide sequence ID" value="NZ_JAALDM010000222.1"/>
</dbReference>
<dbReference type="PROSITE" id="PS50072">
    <property type="entry name" value="CSA_PPIASE_2"/>
    <property type="match status" value="1"/>
</dbReference>
<feature type="compositionally biased region" description="Polar residues" evidence="2">
    <location>
        <begin position="276"/>
        <end position="288"/>
    </location>
</feature>